<dbReference type="RefSeq" id="XP_018807760.2">
    <property type="nucleotide sequence ID" value="XM_018952215.2"/>
</dbReference>
<dbReference type="PANTHER" id="PTHR22781:SF12">
    <property type="entry name" value="AP-3 COMPLEX SUBUNIT DELTA-1"/>
    <property type="match status" value="1"/>
</dbReference>
<evidence type="ECO:0000256" key="4">
    <source>
        <dbReference type="ARBA" id="ARBA00022737"/>
    </source>
</evidence>
<keyword evidence="7" id="KW-0333">Golgi apparatus</keyword>
<organism evidence="9 10">
    <name type="scientific">Juglans regia</name>
    <name type="common">English walnut</name>
    <dbReference type="NCBI Taxonomy" id="51240"/>
    <lineage>
        <taxon>Eukaryota</taxon>
        <taxon>Viridiplantae</taxon>
        <taxon>Streptophyta</taxon>
        <taxon>Embryophyta</taxon>
        <taxon>Tracheophyta</taxon>
        <taxon>Spermatophyta</taxon>
        <taxon>Magnoliopsida</taxon>
        <taxon>eudicotyledons</taxon>
        <taxon>Gunneridae</taxon>
        <taxon>Pentapetalae</taxon>
        <taxon>rosids</taxon>
        <taxon>fabids</taxon>
        <taxon>Fagales</taxon>
        <taxon>Juglandaceae</taxon>
        <taxon>Juglans</taxon>
    </lineage>
</organism>
<dbReference type="InterPro" id="IPR011989">
    <property type="entry name" value="ARM-like"/>
</dbReference>
<evidence type="ECO:0000256" key="3">
    <source>
        <dbReference type="ARBA" id="ARBA00022448"/>
    </source>
</evidence>
<gene>
    <name evidence="10" type="primary">LOC108981132</name>
</gene>
<dbReference type="FunCoup" id="A0A2I4DKT8">
    <property type="interactions" value="4732"/>
</dbReference>
<evidence type="ECO:0000256" key="2">
    <source>
        <dbReference type="ARBA" id="ARBA00006613"/>
    </source>
</evidence>
<feature type="compositionally biased region" description="Basic and acidic residues" evidence="8">
    <location>
        <begin position="893"/>
        <end position="913"/>
    </location>
</feature>
<sequence>MAGGVFSSYYSSSSSIMETLFQRTLEDLIKGLRLQLIGESAFVSKAIEEIRREVKSTDPHTKSTALQKLSYLASLHFHDMSWAAFHVVEVMSSSRFFHKRIGYHAASLSFHDDTPVLLLITNQLRKDLASTNEFEVSLALECLSRISTPDLARDLTPEIFTLLSTTKILVRKKAISVVLRVFAKYPDAVRVCFKRLVENLDSSDPQILAAVVGVFCELASQDPGSYLPLAPEFYRILIDSKNNWVLIKVLKIFAKLAPLEPRLAKRVVEPICDHMRRTGAKSLMFECIRTVVSSFSEYESAVKLAVVKIRELLVDDDPNLKYLGLQALSVIAPKHLWAVLENKEVVIKWLSDEDPNIKLESLRLVMTMVSESNVVEISRVLVNFSLKSGPGFCNEILGSILFTCSRNVYEMIIDFDWYVSLLGEMSRIPHCQKGVEIENQLIDIGMRVKDVRPELLRVARDLLIDPALLGNPFLHRILAAAAWVSGEYVEFSRNPFELIEALLQPRTNLLPLSVRAVYIHSAFKVLIFCLHSYILQSESITSSFSDNLVLGVSELVLKRNMLEGSDLTTCEAPSAHRSEGFNPRNQSYEDLSIENGGDRTINDGQTSTRAFSEKNIFTYESIINLINQVELALGPLTGSHDAELLERTRHILCFIELIKGEITECLVQKGKTLESEEMKASKIIKLMSDAFSEELGPVSVSAQQRVPIPEGLVLKENLDDLETICADIQVPPSNLFSLGSPYYGEEVGVSPFGLQNKEESEPSNEATFLLTEHRKLHGLYYLASEKNEIVGNDYPPANEPKLQDNPKNDTEDLVKLTVQSLATNKKPNHAKTRPVVVKLDEGDLVTITAKRPETKDDLVSGAVREVLLGSDTRTATSQSNPSDKSSSKRKGKEKLNVDRSELKENLGDSETPKQENPSSRKNKHRTIGKERRHNSPGKIGKEREENGQKGKQKSSHRHARHKARHRADAPLNVVSQTPVIPDFLL</sequence>
<dbReference type="GeneID" id="108981132"/>
<keyword evidence="3 7" id="KW-0813">Transport</keyword>
<dbReference type="GO" id="GO:0006896">
    <property type="term" value="P:Golgi to vacuole transport"/>
    <property type="evidence" value="ECO:0000318"/>
    <property type="project" value="GO_Central"/>
</dbReference>
<reference evidence="10" key="1">
    <citation type="submission" date="2025-08" db="UniProtKB">
        <authorList>
            <consortium name="RefSeq"/>
        </authorList>
    </citation>
    <scope>IDENTIFICATION</scope>
    <source>
        <tissue evidence="10">Leaves</tissue>
    </source>
</reference>
<keyword evidence="4" id="KW-0677">Repeat</keyword>
<dbReference type="InterPro" id="IPR002553">
    <property type="entry name" value="Clathrin/coatomer_adapt-like_N"/>
</dbReference>
<evidence type="ECO:0000313" key="9">
    <source>
        <dbReference type="Proteomes" id="UP000235220"/>
    </source>
</evidence>
<keyword evidence="6" id="KW-0472">Membrane</keyword>
<dbReference type="GO" id="GO:0005794">
    <property type="term" value="C:Golgi apparatus"/>
    <property type="evidence" value="ECO:0007669"/>
    <property type="project" value="UniProtKB-SubCell"/>
</dbReference>
<dbReference type="AlphaFoldDB" id="A0A2I4DKT8"/>
<dbReference type="GO" id="GO:0006623">
    <property type="term" value="P:protein targeting to vacuole"/>
    <property type="evidence" value="ECO:0000318"/>
    <property type="project" value="GO_Central"/>
</dbReference>
<dbReference type="GO" id="GO:0010008">
    <property type="term" value="C:endosome membrane"/>
    <property type="evidence" value="ECO:0000318"/>
    <property type="project" value="GO_Central"/>
</dbReference>
<feature type="compositionally biased region" description="Basic residues" evidence="8">
    <location>
        <begin position="950"/>
        <end position="965"/>
    </location>
</feature>
<dbReference type="GO" id="GO:0030123">
    <property type="term" value="C:AP-3 adaptor complex"/>
    <property type="evidence" value="ECO:0000318"/>
    <property type="project" value="GO_Central"/>
</dbReference>
<dbReference type="InterPro" id="IPR017105">
    <property type="entry name" value="AP3_complex_dsu"/>
</dbReference>
<feature type="compositionally biased region" description="Basic and acidic residues" evidence="8">
    <location>
        <begin position="939"/>
        <end position="948"/>
    </location>
</feature>
<evidence type="ECO:0000256" key="7">
    <source>
        <dbReference type="PIRNR" id="PIRNR037092"/>
    </source>
</evidence>
<comment type="subunit">
    <text evidence="7">Adaptor protein complex 3 (AP-3) is a heterotetramer.</text>
</comment>
<dbReference type="OrthoDB" id="10264595at2759"/>
<proteinExistence type="inferred from homology"/>
<evidence type="ECO:0000256" key="8">
    <source>
        <dbReference type="SAM" id="MobiDB-lite"/>
    </source>
</evidence>
<comment type="function">
    <text evidence="7">Part of the AP-3 complex, an adaptor-related complex which seems to be clathrin-associated. The complex is associated with the Golgi region as well as more peripheral structures. It facilitates the budding of vesicles from the Golgi membrane and may be directly involved in trafficking to the vacuole. It also function in maintaining the identity of lytic vacuoles and in regulating the transition between storage and lytic vacuoles.</text>
</comment>
<feature type="region of interest" description="Disordered" evidence="8">
    <location>
        <begin position="869"/>
        <end position="985"/>
    </location>
</feature>
<evidence type="ECO:0000256" key="5">
    <source>
        <dbReference type="ARBA" id="ARBA00022927"/>
    </source>
</evidence>
<dbReference type="SUPFAM" id="SSF48371">
    <property type="entry name" value="ARM repeat"/>
    <property type="match status" value="1"/>
</dbReference>
<feature type="compositionally biased region" description="Basic residues" evidence="8">
    <location>
        <begin position="920"/>
        <end position="935"/>
    </location>
</feature>
<comment type="subcellular location">
    <subcellularLocation>
        <location evidence="1">Endomembrane system</location>
    </subcellularLocation>
    <subcellularLocation>
        <location evidence="7">Golgi apparatus</location>
    </subcellularLocation>
</comment>
<keyword evidence="5 7" id="KW-0653">Protein transport</keyword>
<dbReference type="PANTHER" id="PTHR22781">
    <property type="entry name" value="DELTA ADAPTIN-RELATED"/>
    <property type="match status" value="1"/>
</dbReference>
<evidence type="ECO:0000256" key="6">
    <source>
        <dbReference type="ARBA" id="ARBA00023136"/>
    </source>
</evidence>
<evidence type="ECO:0000256" key="1">
    <source>
        <dbReference type="ARBA" id="ARBA00004308"/>
    </source>
</evidence>
<dbReference type="Pfam" id="PF01602">
    <property type="entry name" value="Adaptin_N"/>
    <property type="match status" value="1"/>
</dbReference>
<dbReference type="Gramene" id="Jr15_09910_p1">
    <property type="protein sequence ID" value="cds.Jr15_09910_p1"/>
    <property type="gene ID" value="Jr15_09910"/>
</dbReference>
<accession>A0A2I4DKT8</accession>
<evidence type="ECO:0000313" key="10">
    <source>
        <dbReference type="RefSeq" id="XP_018807760.2"/>
    </source>
</evidence>
<name>A0A2I4DKT8_JUGRE</name>
<dbReference type="KEGG" id="jre:108981132"/>
<dbReference type="Gene3D" id="1.25.10.10">
    <property type="entry name" value="Leucine-rich Repeat Variant"/>
    <property type="match status" value="1"/>
</dbReference>
<dbReference type="Proteomes" id="UP000235220">
    <property type="component" value="Chromosome 15"/>
</dbReference>
<keyword evidence="9" id="KW-1185">Reference proteome</keyword>
<comment type="similarity">
    <text evidence="2 7">Belongs to the adaptor complexes large subunit family.</text>
</comment>
<dbReference type="STRING" id="51240.A0A2I4DKT8"/>
<protein>
    <recommendedName>
        <fullName evidence="7">AP-3 complex subunit delta</fullName>
    </recommendedName>
</protein>
<dbReference type="InterPro" id="IPR016024">
    <property type="entry name" value="ARM-type_fold"/>
</dbReference>
<dbReference type="PIRSF" id="PIRSF037092">
    <property type="entry name" value="AP3_complex_delta"/>
    <property type="match status" value="1"/>
</dbReference>